<dbReference type="InterPro" id="IPR029063">
    <property type="entry name" value="SAM-dependent_MTases_sf"/>
</dbReference>
<gene>
    <name evidence="3" type="ORF">CKO40_01075</name>
</gene>
<dbReference type="Gene3D" id="6.20.50.110">
    <property type="entry name" value="Methyltransferase, zinc-binding domain"/>
    <property type="match status" value="1"/>
</dbReference>
<keyword evidence="3" id="KW-0489">Methyltransferase</keyword>
<dbReference type="GO" id="GO:0032259">
    <property type="term" value="P:methylation"/>
    <property type="evidence" value="ECO:0007669"/>
    <property type="project" value="UniProtKB-KW"/>
</dbReference>
<keyword evidence="4" id="KW-1185">Reference proteome</keyword>
<evidence type="ECO:0000313" key="3">
    <source>
        <dbReference type="EMBL" id="MBK1703177.1"/>
    </source>
</evidence>
<dbReference type="AlphaFoldDB" id="A0AAJ0X907"/>
<sequence length="410" mass="45847">MTNFRCKFCDTKLEHTFVDLGLGPLVDAYVDADALDRMEPFFPLHAYVCHQCFLVQLPPAVRPDEMFIDYPYFSSVSTSWLEHARRYADEAIKQFGLGSTSRVKEIASNDGYLLQYFHAAGIPVLGIEPAANVAEIANAKGIPTVSRFFGLTTAEEVRTEHGAADLLIGNNVLAHVPERNDFIAGLKHLLAEDGVLTMEFPHLLRTMQENQFDQVFHEHFSYLSLVTVERMFSAHGLALFDVAELPTHGGSLRIYARHAERSEPAATPRLDALRAREQRFGLEDVVTYANFAERPKQVKHGLLTFLLKAKHEGKSVVGYGAAGKAAVLLNFCGIGVDFLDFIADLSPHKQGKYMPGVRIPIEPPEAIDKAKPDYVLILSWNLKDEIMQQLSHIRDWGGQFVLPIPETRIC</sequence>
<evidence type="ECO:0000313" key="4">
    <source>
        <dbReference type="Proteomes" id="UP001296776"/>
    </source>
</evidence>
<reference evidence="3" key="1">
    <citation type="submission" date="2017-08" db="EMBL/GenBank/DDBJ databases">
        <authorList>
            <person name="Imhoff J.F."/>
            <person name="Rahn T."/>
            <person name="Kuenzel S."/>
            <person name="Neulinger S.C."/>
        </authorList>
    </citation>
    <scope>NUCLEOTIDE SEQUENCE</scope>
    <source>
        <strain evidence="3">DSM 11080</strain>
    </source>
</reference>
<proteinExistence type="predicted"/>
<dbReference type="SUPFAM" id="SSF53335">
    <property type="entry name" value="S-adenosyl-L-methionine-dependent methyltransferases"/>
    <property type="match status" value="1"/>
</dbReference>
<dbReference type="EMBL" id="NRSJ01000001">
    <property type="protein sequence ID" value="MBK1703177.1"/>
    <property type="molecule type" value="Genomic_DNA"/>
</dbReference>
<feature type="domain" description="C-methyltransferase" evidence="2">
    <location>
        <begin position="246"/>
        <end position="405"/>
    </location>
</feature>
<dbReference type="GO" id="GO:0008168">
    <property type="term" value="F:methyltransferase activity"/>
    <property type="evidence" value="ECO:0007669"/>
    <property type="project" value="UniProtKB-KW"/>
</dbReference>
<dbReference type="Gene3D" id="3.40.50.150">
    <property type="entry name" value="Vaccinia Virus protein VP39"/>
    <property type="match status" value="1"/>
</dbReference>
<dbReference type="PANTHER" id="PTHR43861">
    <property type="entry name" value="TRANS-ACONITATE 2-METHYLTRANSFERASE-RELATED"/>
    <property type="match status" value="1"/>
</dbReference>
<dbReference type="PANTHER" id="PTHR43861:SF5">
    <property type="entry name" value="BLL5978 PROTEIN"/>
    <property type="match status" value="1"/>
</dbReference>
<dbReference type="RefSeq" id="WP_200343899.1">
    <property type="nucleotide sequence ID" value="NZ_NRSJ01000001.1"/>
</dbReference>
<dbReference type="InterPro" id="IPR013691">
    <property type="entry name" value="MeTrfase_14"/>
</dbReference>
<dbReference type="Proteomes" id="UP001296776">
    <property type="component" value="Unassembled WGS sequence"/>
</dbReference>
<protein>
    <submittedName>
        <fullName evidence="3">SAM-dependent methyltransferase</fullName>
    </submittedName>
</protein>
<name>A0AAJ0X907_9GAMM</name>
<dbReference type="Gene3D" id="3.40.50.720">
    <property type="entry name" value="NAD(P)-binding Rossmann-like Domain"/>
    <property type="match status" value="1"/>
</dbReference>
<keyword evidence="3" id="KW-0808">Transferase</keyword>
<reference evidence="3" key="2">
    <citation type="journal article" date="2020" name="Microorganisms">
        <title>Osmotic Adaptation and Compatible Solute Biosynthesis of Phototrophic Bacteria as Revealed from Genome Analyses.</title>
        <authorList>
            <person name="Imhoff J.F."/>
            <person name="Rahn T."/>
            <person name="Kunzel S."/>
            <person name="Keller A."/>
            <person name="Neulinger S.C."/>
        </authorList>
    </citation>
    <scope>NUCLEOTIDE SEQUENCE</scope>
    <source>
        <strain evidence="3">DSM 11080</strain>
    </source>
</reference>
<accession>A0AAJ0X907</accession>
<comment type="caution">
    <text evidence="3">The sequence shown here is derived from an EMBL/GenBank/DDBJ whole genome shotgun (WGS) entry which is preliminary data.</text>
</comment>
<feature type="domain" description="Methyltransferase putative zinc binding" evidence="1">
    <location>
        <begin position="6"/>
        <end position="67"/>
    </location>
</feature>
<evidence type="ECO:0000259" key="2">
    <source>
        <dbReference type="Pfam" id="PF08484"/>
    </source>
</evidence>
<dbReference type="Pfam" id="PF08484">
    <property type="entry name" value="Methyltransf_14"/>
    <property type="match status" value="1"/>
</dbReference>
<dbReference type="InterPro" id="IPR013630">
    <property type="entry name" value="Methyltransf_Zn-bd_dom_put"/>
</dbReference>
<dbReference type="Pfam" id="PF08421">
    <property type="entry name" value="Methyltransf_13"/>
    <property type="match status" value="1"/>
</dbReference>
<dbReference type="Pfam" id="PF13489">
    <property type="entry name" value="Methyltransf_23"/>
    <property type="match status" value="1"/>
</dbReference>
<dbReference type="InterPro" id="IPR038576">
    <property type="entry name" value="Methyltransf_Zn-bd_dom_put_sf"/>
</dbReference>
<organism evidence="3 4">
    <name type="scientific">Halochromatium glycolicum</name>
    <dbReference type="NCBI Taxonomy" id="85075"/>
    <lineage>
        <taxon>Bacteria</taxon>
        <taxon>Pseudomonadati</taxon>
        <taxon>Pseudomonadota</taxon>
        <taxon>Gammaproteobacteria</taxon>
        <taxon>Chromatiales</taxon>
        <taxon>Chromatiaceae</taxon>
        <taxon>Halochromatium</taxon>
    </lineage>
</organism>
<evidence type="ECO:0000259" key="1">
    <source>
        <dbReference type="Pfam" id="PF08421"/>
    </source>
</evidence>